<evidence type="ECO:0000313" key="2">
    <source>
        <dbReference type="EMBL" id="TRY78058.1"/>
    </source>
</evidence>
<name>A0A553PK49_TIGCA</name>
<reference evidence="2 3" key="1">
    <citation type="journal article" date="2018" name="Nat. Ecol. Evol.">
        <title>Genomic signatures of mitonuclear coevolution across populations of Tigriopus californicus.</title>
        <authorList>
            <person name="Barreto F.S."/>
            <person name="Watson E.T."/>
            <person name="Lima T.G."/>
            <person name="Willett C.S."/>
            <person name="Edmands S."/>
            <person name="Li W."/>
            <person name="Burton R.S."/>
        </authorList>
    </citation>
    <scope>NUCLEOTIDE SEQUENCE [LARGE SCALE GENOMIC DNA]</scope>
    <source>
        <strain evidence="2 3">San Diego</strain>
    </source>
</reference>
<dbReference type="Gene3D" id="1.10.220.160">
    <property type="match status" value="1"/>
</dbReference>
<dbReference type="AlphaFoldDB" id="A0A553PK49"/>
<dbReference type="OMA" id="ECEIFRI"/>
<dbReference type="STRING" id="6832.A0A553PK49"/>
<dbReference type="Pfam" id="PF00856">
    <property type="entry name" value="SET"/>
    <property type="match status" value="1"/>
</dbReference>
<dbReference type="GO" id="GO:0008276">
    <property type="term" value="F:protein methyltransferase activity"/>
    <property type="evidence" value="ECO:0007669"/>
    <property type="project" value="UniProtKB-ARBA"/>
</dbReference>
<dbReference type="InterPro" id="IPR053010">
    <property type="entry name" value="SET_SmydA-8"/>
</dbReference>
<dbReference type="GO" id="GO:0008757">
    <property type="term" value="F:S-adenosylmethionine-dependent methyltransferase activity"/>
    <property type="evidence" value="ECO:0007669"/>
    <property type="project" value="UniProtKB-ARBA"/>
</dbReference>
<sequence length="358" mass="40354">MTETFFKIIQQEGKGRIGIASKDFKPYELVLEDTAAAFGPFQDAESICVACLRDLSAVEICRHCHLPLHQDCEERERSVHGYECDIFAKLPSDYPHHGISGLIMPIRLLKLRNTHPQLWKQVFALESHHESRTGFSAGHKSLLSQLGFSDEDVEALEILTGIVQTNSASFGKKRGMSLGHGLFPTFSLLSHDCDSNCRYYATRESESNQVIIQVRAKRAITQGEELTIQYKNPLLGNVVRTTSLQRNWLFDCQCARCQDPTELGTYLSALRCRRGDCPGKILPQDFYHISISVDPSLWYCSSCDESIDSLSVETDLKRFDKLIRATSCLESVTVWEGHLEAALRVFAPTHYLNVSNDC</sequence>
<organism evidence="2 3">
    <name type="scientific">Tigriopus californicus</name>
    <name type="common">Marine copepod</name>
    <dbReference type="NCBI Taxonomy" id="6832"/>
    <lineage>
        <taxon>Eukaryota</taxon>
        <taxon>Metazoa</taxon>
        <taxon>Ecdysozoa</taxon>
        <taxon>Arthropoda</taxon>
        <taxon>Crustacea</taxon>
        <taxon>Multicrustacea</taxon>
        <taxon>Hexanauplia</taxon>
        <taxon>Copepoda</taxon>
        <taxon>Harpacticoida</taxon>
        <taxon>Harpacticidae</taxon>
        <taxon>Tigriopus</taxon>
    </lineage>
</organism>
<dbReference type="GO" id="GO:0008170">
    <property type="term" value="F:N-methyltransferase activity"/>
    <property type="evidence" value="ECO:0007669"/>
    <property type="project" value="UniProtKB-ARBA"/>
</dbReference>
<dbReference type="Gene3D" id="6.10.140.2220">
    <property type="match status" value="1"/>
</dbReference>
<evidence type="ECO:0000259" key="1">
    <source>
        <dbReference type="PROSITE" id="PS50280"/>
    </source>
</evidence>
<keyword evidence="3" id="KW-1185">Reference proteome</keyword>
<evidence type="ECO:0000313" key="3">
    <source>
        <dbReference type="Proteomes" id="UP000318571"/>
    </source>
</evidence>
<dbReference type="PANTHER" id="PTHR46455">
    <property type="entry name" value="SET AND MYND DOMAIN CONTAINING, ARTHROPOD-SPECIFIC, MEMBER 4, ISOFORM A"/>
    <property type="match status" value="1"/>
</dbReference>
<protein>
    <recommendedName>
        <fullName evidence="1">SET domain-containing protein</fullName>
    </recommendedName>
</protein>
<dbReference type="InterPro" id="IPR001214">
    <property type="entry name" value="SET_dom"/>
</dbReference>
<feature type="domain" description="SET" evidence="1">
    <location>
        <begin position="4"/>
        <end position="231"/>
    </location>
</feature>
<dbReference type="CDD" id="cd20071">
    <property type="entry name" value="SET_SMYD"/>
    <property type="match status" value="1"/>
</dbReference>
<dbReference type="PANTHER" id="PTHR46455:SF5">
    <property type="entry name" value="SET AND MYND DOMAIN CONTAINING, ARTHROPOD-SPECIFIC, MEMBER 4, ISOFORM A"/>
    <property type="match status" value="1"/>
</dbReference>
<proteinExistence type="predicted"/>
<dbReference type="Gene3D" id="2.170.270.10">
    <property type="entry name" value="SET domain"/>
    <property type="match status" value="1"/>
</dbReference>
<gene>
    <name evidence="2" type="ORF">TCAL_06488</name>
</gene>
<accession>A0A553PK49</accession>
<dbReference type="PROSITE" id="PS50280">
    <property type="entry name" value="SET"/>
    <property type="match status" value="1"/>
</dbReference>
<comment type="caution">
    <text evidence="2">The sequence shown here is derived from an EMBL/GenBank/DDBJ whole genome shotgun (WGS) entry which is preliminary data.</text>
</comment>
<dbReference type="SUPFAM" id="SSF82199">
    <property type="entry name" value="SET domain"/>
    <property type="match status" value="1"/>
</dbReference>
<dbReference type="Proteomes" id="UP000318571">
    <property type="component" value="Chromosome 11"/>
</dbReference>
<dbReference type="InterPro" id="IPR046341">
    <property type="entry name" value="SET_dom_sf"/>
</dbReference>
<dbReference type="EMBL" id="VCGU01000003">
    <property type="protein sequence ID" value="TRY78058.1"/>
    <property type="molecule type" value="Genomic_DNA"/>
</dbReference>